<evidence type="ECO:0000256" key="3">
    <source>
        <dbReference type="ARBA" id="ARBA00022737"/>
    </source>
</evidence>
<keyword evidence="2" id="KW-0479">Metal-binding</keyword>
<dbReference type="InterPro" id="IPR006311">
    <property type="entry name" value="TAT_signal"/>
</dbReference>
<keyword evidence="5" id="KW-0411">Iron-sulfur</keyword>
<gene>
    <name evidence="7" type="ORF">ADH67_04405</name>
</gene>
<keyword evidence="8" id="KW-1185">Reference proteome</keyword>
<dbReference type="PROSITE" id="PS51318">
    <property type="entry name" value="TAT"/>
    <property type="match status" value="1"/>
</dbReference>
<evidence type="ECO:0000313" key="8">
    <source>
        <dbReference type="Proteomes" id="UP000214610"/>
    </source>
</evidence>
<dbReference type="Pfam" id="PF13247">
    <property type="entry name" value="Fer4_11"/>
    <property type="match status" value="1"/>
</dbReference>
<dbReference type="PANTHER" id="PTHR43177:SF3">
    <property type="entry name" value="PROTEIN NRFC HOMOLOG"/>
    <property type="match status" value="1"/>
</dbReference>
<dbReference type="Proteomes" id="UP000214610">
    <property type="component" value="Unassembled WGS sequence"/>
</dbReference>
<dbReference type="RefSeq" id="WP_066595855.1">
    <property type="nucleotide sequence ID" value="NZ_CAJTBZ010000005.1"/>
</dbReference>
<evidence type="ECO:0000256" key="1">
    <source>
        <dbReference type="ARBA" id="ARBA00022485"/>
    </source>
</evidence>
<dbReference type="InterPro" id="IPR017900">
    <property type="entry name" value="4Fe4S_Fe_S_CS"/>
</dbReference>
<proteinExistence type="predicted"/>
<dbReference type="GeneID" id="78361919"/>
<dbReference type="SUPFAM" id="SSF54862">
    <property type="entry name" value="4Fe-4S ferredoxins"/>
    <property type="match status" value="1"/>
</dbReference>
<dbReference type="InterPro" id="IPR050954">
    <property type="entry name" value="ET_IronSulfur_Cluster-Binding"/>
</dbReference>
<organism evidence="7 8">
    <name type="scientific">Turicimonas muris</name>
    <dbReference type="NCBI Taxonomy" id="1796652"/>
    <lineage>
        <taxon>Bacteria</taxon>
        <taxon>Pseudomonadati</taxon>
        <taxon>Pseudomonadota</taxon>
        <taxon>Betaproteobacteria</taxon>
        <taxon>Burkholderiales</taxon>
        <taxon>Sutterellaceae</taxon>
        <taxon>Turicimonas</taxon>
    </lineage>
</organism>
<evidence type="ECO:0000256" key="4">
    <source>
        <dbReference type="ARBA" id="ARBA00023004"/>
    </source>
</evidence>
<feature type="domain" description="4Fe-4S ferredoxin-type" evidence="6">
    <location>
        <begin position="115"/>
        <end position="145"/>
    </location>
</feature>
<keyword evidence="4" id="KW-0408">Iron</keyword>
<dbReference type="PROSITE" id="PS51379">
    <property type="entry name" value="4FE4S_FER_2"/>
    <property type="match status" value="3"/>
</dbReference>
<accession>A0A227KS11</accession>
<keyword evidence="3" id="KW-0677">Repeat</keyword>
<evidence type="ECO:0000259" key="6">
    <source>
        <dbReference type="PROSITE" id="PS51379"/>
    </source>
</evidence>
<protein>
    <submittedName>
        <fullName evidence="7">Nitrite reductase</fullName>
    </submittedName>
</protein>
<reference evidence="8" key="1">
    <citation type="submission" date="2017-05" db="EMBL/GenBank/DDBJ databases">
        <title>Improved OligoMM genomes.</title>
        <authorList>
            <person name="Garzetti D."/>
        </authorList>
    </citation>
    <scope>NUCLEOTIDE SEQUENCE [LARGE SCALE GENOMIC DNA]</scope>
    <source>
        <strain evidence="8">YL45</strain>
    </source>
</reference>
<dbReference type="CDD" id="cd10551">
    <property type="entry name" value="PsrB"/>
    <property type="match status" value="1"/>
</dbReference>
<dbReference type="FunFam" id="3.30.70.20:FF:000014">
    <property type="entry name" value="Cytochrome c nitrite reductase, Fe-S protein"/>
    <property type="match status" value="1"/>
</dbReference>
<dbReference type="EMBL" id="NHMP01000002">
    <property type="protein sequence ID" value="OXE50415.1"/>
    <property type="molecule type" value="Genomic_DNA"/>
</dbReference>
<dbReference type="PROSITE" id="PS51257">
    <property type="entry name" value="PROKAR_LIPOPROTEIN"/>
    <property type="match status" value="1"/>
</dbReference>
<comment type="caution">
    <text evidence="7">The sequence shown here is derived from an EMBL/GenBank/DDBJ whole genome shotgun (WGS) entry which is preliminary data.</text>
</comment>
<dbReference type="PROSITE" id="PS00198">
    <property type="entry name" value="4FE4S_FER_1"/>
    <property type="match status" value="1"/>
</dbReference>
<dbReference type="InterPro" id="IPR017896">
    <property type="entry name" value="4Fe4S_Fe-S-bd"/>
</dbReference>
<dbReference type="GO" id="GO:0046872">
    <property type="term" value="F:metal ion binding"/>
    <property type="evidence" value="ECO:0007669"/>
    <property type="project" value="UniProtKB-KW"/>
</dbReference>
<dbReference type="GO" id="GO:0051539">
    <property type="term" value="F:4 iron, 4 sulfur cluster binding"/>
    <property type="evidence" value="ECO:0007669"/>
    <property type="project" value="UniProtKB-KW"/>
</dbReference>
<evidence type="ECO:0000256" key="5">
    <source>
        <dbReference type="ARBA" id="ARBA00023014"/>
    </source>
</evidence>
<sequence>MSKNIDRRTFLAGTTAGSLVLLTLGGCKPGDDKKAANTAVQTAVAAESGSVQPHPVYGMVFDQNKCIGCGECKDACNEANNLPPGISRLLLERQTTHIPGTTCPICGGPGDCDCERVYVRVSCQQCQDAPCVRVCPTGAAHRDPKTNIVTMDPDRCVGCKYCIAACPYNVRFINSQTKVADNCNFCLDTRLSKGLEPACVNACRHGALYFGDLNDPQSIISRLLRVKDTVRIRAHLGTDPNLRYVPVTKQGV</sequence>
<dbReference type="PANTHER" id="PTHR43177">
    <property type="entry name" value="PROTEIN NRFC"/>
    <property type="match status" value="1"/>
</dbReference>
<dbReference type="AlphaFoldDB" id="A0A227KS11"/>
<feature type="domain" description="4Fe-4S ferredoxin-type" evidence="6">
    <location>
        <begin position="147"/>
        <end position="176"/>
    </location>
</feature>
<evidence type="ECO:0000313" key="7">
    <source>
        <dbReference type="EMBL" id="OXE50415.1"/>
    </source>
</evidence>
<dbReference type="Pfam" id="PF00037">
    <property type="entry name" value="Fer4"/>
    <property type="match status" value="1"/>
</dbReference>
<evidence type="ECO:0000256" key="2">
    <source>
        <dbReference type="ARBA" id="ARBA00022723"/>
    </source>
</evidence>
<name>A0A227KS11_9BURK</name>
<dbReference type="Gene3D" id="3.30.70.20">
    <property type="match status" value="2"/>
</dbReference>
<keyword evidence="1" id="KW-0004">4Fe-4S</keyword>
<feature type="domain" description="4Fe-4S ferredoxin-type" evidence="6">
    <location>
        <begin position="57"/>
        <end position="85"/>
    </location>
</feature>